<dbReference type="GO" id="GO:0009507">
    <property type="term" value="C:chloroplast"/>
    <property type="evidence" value="ECO:0007669"/>
    <property type="project" value="UniProtKB-SubCell"/>
</dbReference>
<comment type="catalytic activity">
    <reaction evidence="1 11">
        <text>alpha-D-glucose 1-phosphate + ATP + H(+) = ADP-alpha-D-glucose + diphosphate</text>
        <dbReference type="Rhea" id="RHEA:12120"/>
        <dbReference type="ChEBI" id="CHEBI:15378"/>
        <dbReference type="ChEBI" id="CHEBI:30616"/>
        <dbReference type="ChEBI" id="CHEBI:33019"/>
        <dbReference type="ChEBI" id="CHEBI:57498"/>
        <dbReference type="ChEBI" id="CHEBI:58601"/>
        <dbReference type="EC" id="2.7.7.27"/>
    </reaction>
</comment>
<comment type="subunit">
    <text evidence="11">Heterotetramer.</text>
</comment>
<evidence type="ECO:0000256" key="4">
    <source>
        <dbReference type="ARBA" id="ARBA00012460"/>
    </source>
</evidence>
<comment type="subcellular location">
    <subcellularLocation>
        <location evidence="11">Plastid</location>
        <location evidence="11">Chloroplast</location>
    </subcellularLocation>
</comment>
<dbReference type="GO" id="GO:0008878">
    <property type="term" value="F:glucose-1-phosphate adenylyltransferase activity"/>
    <property type="evidence" value="ECO:0007669"/>
    <property type="project" value="UniProtKB-EC"/>
</dbReference>
<evidence type="ECO:0000259" key="12">
    <source>
        <dbReference type="Pfam" id="PF00483"/>
    </source>
</evidence>
<dbReference type="PROSITE" id="PS00808">
    <property type="entry name" value="ADP_GLC_PYROPHOSPH_1"/>
    <property type="match status" value="1"/>
</dbReference>
<evidence type="ECO:0000256" key="3">
    <source>
        <dbReference type="ARBA" id="ARBA00010443"/>
    </source>
</evidence>
<dbReference type="GO" id="GO:0005524">
    <property type="term" value="F:ATP binding"/>
    <property type="evidence" value="ECO:0007669"/>
    <property type="project" value="UniProtKB-KW"/>
</dbReference>
<dbReference type="Pfam" id="PF25247">
    <property type="entry name" value="LbH_GLGC"/>
    <property type="match status" value="1"/>
</dbReference>
<dbReference type="PANTHER" id="PTHR43523">
    <property type="entry name" value="GLUCOSE-1-PHOSPHATE ADENYLYLTRANSFERASE-RELATED"/>
    <property type="match status" value="1"/>
</dbReference>
<evidence type="ECO:0000256" key="2">
    <source>
        <dbReference type="ARBA" id="ARBA00004727"/>
    </source>
</evidence>
<organism evidence="13 14">
    <name type="scientific">[Myrmecia] bisecta</name>
    <dbReference type="NCBI Taxonomy" id="41462"/>
    <lineage>
        <taxon>Eukaryota</taxon>
        <taxon>Viridiplantae</taxon>
        <taxon>Chlorophyta</taxon>
        <taxon>core chlorophytes</taxon>
        <taxon>Trebouxiophyceae</taxon>
        <taxon>Trebouxiales</taxon>
        <taxon>Trebouxiaceae</taxon>
        <taxon>Myrmecia</taxon>
    </lineage>
</organism>
<keyword evidence="8 11" id="KW-0547">Nucleotide-binding</keyword>
<evidence type="ECO:0000256" key="5">
    <source>
        <dbReference type="ARBA" id="ARBA00022533"/>
    </source>
</evidence>
<dbReference type="CDD" id="cd04651">
    <property type="entry name" value="LbH_G1P_AT_C"/>
    <property type="match status" value="1"/>
</dbReference>
<evidence type="ECO:0000256" key="7">
    <source>
        <dbReference type="ARBA" id="ARBA00022695"/>
    </source>
</evidence>
<comment type="similarity">
    <text evidence="3 11">Belongs to the bacterial/plant glucose-1-phosphate adenylyltransferase family.</text>
</comment>
<dbReference type="NCBIfam" id="TIGR02091">
    <property type="entry name" value="glgC"/>
    <property type="match status" value="1"/>
</dbReference>
<keyword evidence="9 11" id="KW-0067">ATP-binding</keyword>
<dbReference type="PROSITE" id="PS00809">
    <property type="entry name" value="ADP_GLC_PYROPHOSPH_2"/>
    <property type="match status" value="1"/>
</dbReference>
<dbReference type="FunFam" id="3.90.550.10:FF:000030">
    <property type="entry name" value="Glucose-1-phosphate adenylyltransferase"/>
    <property type="match status" value="1"/>
</dbReference>
<reference evidence="13 14" key="1">
    <citation type="journal article" date="2024" name="Nat. Commun.">
        <title>Phylogenomics reveals the evolutionary origins of lichenization in chlorophyte algae.</title>
        <authorList>
            <person name="Puginier C."/>
            <person name="Libourel C."/>
            <person name="Otte J."/>
            <person name="Skaloud P."/>
            <person name="Haon M."/>
            <person name="Grisel S."/>
            <person name="Petersen M."/>
            <person name="Berrin J.G."/>
            <person name="Delaux P.M."/>
            <person name="Dal Grande F."/>
            <person name="Keller J."/>
        </authorList>
    </citation>
    <scope>NUCLEOTIDE SEQUENCE [LARGE SCALE GENOMIC DNA]</scope>
    <source>
        <strain evidence="13 14">SAG 2043</strain>
    </source>
</reference>
<keyword evidence="14" id="KW-1185">Reference proteome</keyword>
<dbReference type="PANTHER" id="PTHR43523:SF12">
    <property type="entry name" value="GLUCOSE-1-PHOSPHATE ADENYLYLTRANSFERASE LARGE SUBUNIT 1, CHLOROPLASTIC-RELATED"/>
    <property type="match status" value="1"/>
</dbReference>
<dbReference type="InterPro" id="IPR029044">
    <property type="entry name" value="Nucleotide-diphossugar_trans"/>
</dbReference>
<dbReference type="InterPro" id="IPR011831">
    <property type="entry name" value="ADP-Glc_PPase"/>
</dbReference>
<dbReference type="Pfam" id="PF00483">
    <property type="entry name" value="NTP_transferase"/>
    <property type="match status" value="1"/>
</dbReference>
<accession>A0AAW1Q8S7</accession>
<keyword evidence="11" id="KW-0934">Plastid</keyword>
<dbReference type="InterPro" id="IPR005836">
    <property type="entry name" value="ADP_Glu_pyroP_CS"/>
</dbReference>
<dbReference type="AlphaFoldDB" id="A0AAW1Q8S7"/>
<evidence type="ECO:0000313" key="13">
    <source>
        <dbReference type="EMBL" id="KAK9816749.1"/>
    </source>
</evidence>
<proteinExistence type="inferred from homology"/>
<dbReference type="SUPFAM" id="SSF53448">
    <property type="entry name" value="Nucleotide-diphospho-sugar transferases"/>
    <property type="match status" value="1"/>
</dbReference>
<evidence type="ECO:0000256" key="1">
    <source>
        <dbReference type="ARBA" id="ARBA00000956"/>
    </source>
</evidence>
<keyword evidence="11" id="KW-0150">Chloroplast</keyword>
<dbReference type="InterPro" id="IPR011004">
    <property type="entry name" value="Trimer_LpxA-like_sf"/>
</dbReference>
<dbReference type="InterPro" id="IPR005835">
    <property type="entry name" value="NTP_transferase_dom"/>
</dbReference>
<evidence type="ECO:0000313" key="14">
    <source>
        <dbReference type="Proteomes" id="UP001489004"/>
    </source>
</evidence>
<dbReference type="CDD" id="cd02508">
    <property type="entry name" value="ADP_Glucose_PP"/>
    <property type="match status" value="1"/>
</dbReference>
<keyword evidence="6 11" id="KW-0808">Transferase</keyword>
<keyword evidence="5" id="KW-0021">Allosteric enzyme</keyword>
<comment type="pathway">
    <text evidence="2 11">Glycan biosynthesis; starch biosynthesis.</text>
</comment>
<dbReference type="Gene3D" id="3.90.550.10">
    <property type="entry name" value="Spore Coat Polysaccharide Biosynthesis Protein SpsA, Chain A"/>
    <property type="match status" value="1"/>
</dbReference>
<dbReference type="NCBIfam" id="NF002772">
    <property type="entry name" value="PRK02862.1"/>
    <property type="match status" value="1"/>
</dbReference>
<dbReference type="GO" id="GO:0005978">
    <property type="term" value="P:glycogen biosynthetic process"/>
    <property type="evidence" value="ECO:0007669"/>
    <property type="project" value="InterPro"/>
</dbReference>
<dbReference type="EMBL" id="JALJOR010000005">
    <property type="protein sequence ID" value="KAK9816749.1"/>
    <property type="molecule type" value="Genomic_DNA"/>
</dbReference>
<keyword evidence="7 11" id="KW-0548">Nucleotidyltransferase</keyword>
<gene>
    <name evidence="13" type="ORF">WJX72_004543</name>
</gene>
<keyword evidence="10 11" id="KW-0750">Starch biosynthesis</keyword>
<comment type="function">
    <text evidence="11">This protein plays a role in synthesis of starch. It catalyzes the synthesis of the activated glycosyl donor, ADP-glucose from Glc-1-P and ATP.</text>
</comment>
<evidence type="ECO:0000256" key="10">
    <source>
        <dbReference type="ARBA" id="ARBA00022922"/>
    </source>
</evidence>
<dbReference type="Gene3D" id="2.160.10.10">
    <property type="entry name" value="Hexapeptide repeat proteins"/>
    <property type="match status" value="1"/>
</dbReference>
<comment type="caution">
    <text evidence="13">The sequence shown here is derived from an EMBL/GenBank/DDBJ whole genome shotgun (WGS) entry which is preliminary data.</text>
</comment>
<evidence type="ECO:0000256" key="8">
    <source>
        <dbReference type="ARBA" id="ARBA00022741"/>
    </source>
</evidence>
<dbReference type="GO" id="GO:0019252">
    <property type="term" value="P:starch biosynthetic process"/>
    <property type="evidence" value="ECO:0007669"/>
    <property type="project" value="UniProtKB-KW"/>
</dbReference>
<evidence type="ECO:0000256" key="6">
    <source>
        <dbReference type="ARBA" id="ARBA00022679"/>
    </source>
</evidence>
<protein>
    <recommendedName>
        <fullName evidence="4 11">Glucose-1-phosphate adenylyltransferase</fullName>
        <ecNumber evidence="4 11">2.7.7.27</ecNumber>
    </recommendedName>
    <alternativeName>
        <fullName evidence="11">ADP-glucose pyrophosphorylase</fullName>
    </alternativeName>
</protein>
<feature type="domain" description="Nucleotidyl transferase" evidence="12">
    <location>
        <begin position="90"/>
        <end position="366"/>
    </location>
</feature>
<dbReference type="EC" id="2.7.7.27" evidence="4 11"/>
<name>A0AAW1Q8S7_9CHLO</name>
<dbReference type="Proteomes" id="UP001489004">
    <property type="component" value="Unassembled WGS sequence"/>
</dbReference>
<dbReference type="SUPFAM" id="SSF51161">
    <property type="entry name" value="Trimeric LpxA-like enzymes"/>
    <property type="match status" value="1"/>
</dbReference>
<evidence type="ECO:0000256" key="11">
    <source>
        <dbReference type="RuleBase" id="RU362093"/>
    </source>
</evidence>
<dbReference type="PROSITE" id="PS00810">
    <property type="entry name" value="ADP_GLC_PYROPHOSPH_3"/>
    <property type="match status" value="1"/>
</dbReference>
<evidence type="ECO:0000256" key="9">
    <source>
        <dbReference type="ARBA" id="ARBA00022840"/>
    </source>
</evidence>
<sequence length="520" mass="57196">MDVKGLTVGQLQPVRVSKQQPLANRCSGFGSAVAGDGKLGFSSTLAGTQLPGTSQAQQRQSRAHLTTRAVIEKPLLENNSVRSVSSSIAAIILGGGAGTRLYPLTKQRAKPAVPIGGAYRLIDVPMSNCINSGISKIYILTQFNSTSLNRHLARTYNFGSGVRFGGDGFVEVLAATQTPTDKEWFQGTADAVRQYAWLFEDIKNRVVEDVVILSGDHLYRMDYLKFVEHHRATEADITLGCLPVDYERASDFGLMKIDDEGQITEFAEKPKGAALEAMKVDTSMLGLDKAEAKEKPFIASMGIYVFKKDVLVKLLKETFPKSNDFGGEVIPMASANHKVQAYLFNDYWEDIGTIKSFFDANLALAQHPPKFEFYDPQTPIYTSPRFLPPAKLVHCKVSDAIISHGCYLERCTVENAIIGLRSRVEEGCTIRDAMLMGADYYESEETRDELMKKGRLPIGIGRNTVISNAIVDKNARIGANCTIVNKEGIEESNREPEGFYIRSGIVTVLRNAEIKDGTVL</sequence>